<dbReference type="CDD" id="cd16343">
    <property type="entry name" value="LMWPTP"/>
    <property type="match status" value="1"/>
</dbReference>
<dbReference type="InterPro" id="IPR050438">
    <property type="entry name" value="LMW_PTPase"/>
</dbReference>
<dbReference type="InterPro" id="IPR023485">
    <property type="entry name" value="Ptyr_pPase"/>
</dbReference>
<dbReference type="InterPro" id="IPR036196">
    <property type="entry name" value="Ptyr_pPase_sf"/>
</dbReference>
<feature type="active site" evidence="5">
    <location>
        <position position="19"/>
    </location>
</feature>
<evidence type="ECO:0000256" key="1">
    <source>
        <dbReference type="ARBA" id="ARBA00011063"/>
    </source>
</evidence>
<organism evidence="7 8">
    <name type="scientific">Natronocella acetinitrilica</name>
    <dbReference type="NCBI Taxonomy" id="414046"/>
    <lineage>
        <taxon>Bacteria</taxon>
        <taxon>Pseudomonadati</taxon>
        <taxon>Pseudomonadota</taxon>
        <taxon>Gammaproteobacteria</taxon>
        <taxon>Chromatiales</taxon>
        <taxon>Ectothiorhodospiraceae</taxon>
        <taxon>Natronocella</taxon>
    </lineage>
</organism>
<evidence type="ECO:0000256" key="4">
    <source>
        <dbReference type="ARBA" id="ARBA00022912"/>
    </source>
</evidence>
<evidence type="ECO:0000256" key="3">
    <source>
        <dbReference type="ARBA" id="ARBA00022801"/>
    </source>
</evidence>
<evidence type="ECO:0000256" key="2">
    <source>
        <dbReference type="ARBA" id="ARBA00013064"/>
    </source>
</evidence>
<accession>A0AAE3G763</accession>
<keyword evidence="8" id="KW-1185">Reference proteome</keyword>
<keyword evidence="3 7" id="KW-0378">Hydrolase</keyword>
<dbReference type="PANTHER" id="PTHR11717">
    <property type="entry name" value="LOW MOLECULAR WEIGHT PROTEIN TYROSINE PHOSPHATASE"/>
    <property type="match status" value="1"/>
</dbReference>
<dbReference type="PRINTS" id="PR00719">
    <property type="entry name" value="LMWPTPASE"/>
</dbReference>
<sequence>MANGELVRVIFVCMGNICRSPTAEGVFRHKLRQTGLADNVETDSAGTHAYHVGRPPDRRSQQEALRHGIDISDLRGRQISAGDFDYFDWIIAMDSHNLEILLSSAPTATHGRIHRLLDFAPDVPAGDVPDPYYGGKDGFRHVFSLVDAGCDGLLARVSQQIKR</sequence>
<feature type="domain" description="Phosphotyrosine protein phosphatase I" evidence="6">
    <location>
        <begin position="7"/>
        <end position="156"/>
    </location>
</feature>
<dbReference type="SMART" id="SM00226">
    <property type="entry name" value="LMWPc"/>
    <property type="match status" value="1"/>
</dbReference>
<evidence type="ECO:0000313" key="7">
    <source>
        <dbReference type="EMBL" id="MCP1676283.1"/>
    </source>
</evidence>
<evidence type="ECO:0000259" key="6">
    <source>
        <dbReference type="SMART" id="SM00226"/>
    </source>
</evidence>
<proteinExistence type="inferred from homology"/>
<dbReference type="GO" id="GO:0004725">
    <property type="term" value="F:protein tyrosine phosphatase activity"/>
    <property type="evidence" value="ECO:0007669"/>
    <property type="project" value="UniProtKB-EC"/>
</dbReference>
<feature type="active site" description="Proton donor" evidence="5">
    <location>
        <position position="130"/>
    </location>
</feature>
<dbReference type="PANTHER" id="PTHR11717:SF7">
    <property type="entry name" value="LOW MOLECULAR WEIGHT PHOSPHOTYROSINE PROTEIN PHOSPHATASE"/>
    <property type="match status" value="1"/>
</dbReference>
<feature type="active site" description="Nucleophile" evidence="5">
    <location>
        <position position="13"/>
    </location>
</feature>
<gene>
    <name evidence="7" type="ORF">J2T57_003442</name>
</gene>
<evidence type="ECO:0000313" key="8">
    <source>
        <dbReference type="Proteomes" id="UP001205843"/>
    </source>
</evidence>
<dbReference type="FunFam" id="3.40.50.2300:FF:000113">
    <property type="entry name" value="Low molecular weight protein-tyrosine-phosphatase"/>
    <property type="match status" value="1"/>
</dbReference>
<dbReference type="Proteomes" id="UP001205843">
    <property type="component" value="Unassembled WGS sequence"/>
</dbReference>
<evidence type="ECO:0000256" key="5">
    <source>
        <dbReference type="PIRSR" id="PIRSR617867-1"/>
    </source>
</evidence>
<dbReference type="AlphaFoldDB" id="A0AAE3G763"/>
<dbReference type="EC" id="3.1.3.48" evidence="2"/>
<dbReference type="SUPFAM" id="SSF52788">
    <property type="entry name" value="Phosphotyrosine protein phosphatases I"/>
    <property type="match status" value="1"/>
</dbReference>
<comment type="caution">
    <text evidence="7">The sequence shown here is derived from an EMBL/GenBank/DDBJ whole genome shotgun (WGS) entry which is preliminary data.</text>
</comment>
<dbReference type="Gene3D" id="3.40.50.2300">
    <property type="match status" value="1"/>
</dbReference>
<name>A0AAE3G763_9GAMM</name>
<dbReference type="RefSeq" id="WP_253481761.1">
    <property type="nucleotide sequence ID" value="NZ_JALJXV010000008.1"/>
</dbReference>
<reference evidence="7" key="1">
    <citation type="submission" date="2022-03" db="EMBL/GenBank/DDBJ databases">
        <title>Genomic Encyclopedia of Type Strains, Phase III (KMG-III): the genomes of soil and plant-associated and newly described type strains.</title>
        <authorList>
            <person name="Whitman W."/>
        </authorList>
    </citation>
    <scope>NUCLEOTIDE SEQUENCE</scope>
    <source>
        <strain evidence="7">ANL 6-2</strain>
    </source>
</reference>
<dbReference type="EMBL" id="JALJXV010000008">
    <property type="protein sequence ID" value="MCP1676283.1"/>
    <property type="molecule type" value="Genomic_DNA"/>
</dbReference>
<keyword evidence="4" id="KW-0904">Protein phosphatase</keyword>
<protein>
    <recommendedName>
        <fullName evidence="2">protein-tyrosine-phosphatase</fullName>
        <ecNumber evidence="2">3.1.3.48</ecNumber>
    </recommendedName>
</protein>
<dbReference type="Pfam" id="PF01451">
    <property type="entry name" value="LMWPc"/>
    <property type="match status" value="1"/>
</dbReference>
<comment type="similarity">
    <text evidence="1">Belongs to the low molecular weight phosphotyrosine protein phosphatase family.</text>
</comment>
<dbReference type="InterPro" id="IPR017867">
    <property type="entry name" value="Tyr_phospatase_low_mol_wt"/>
</dbReference>